<dbReference type="NCBIfam" id="TIGR03816">
    <property type="entry name" value="tadE_like_DECH"/>
    <property type="match status" value="1"/>
</dbReference>
<reference evidence="1 2" key="1">
    <citation type="submission" date="2019-01" db="EMBL/GenBank/DDBJ databases">
        <title>Lactibacter flavus gen. nov., sp. nov., a novel bacterium of the family Propionibacteriaceae isolated from raw milk and dairy products.</title>
        <authorList>
            <person name="Huptas C."/>
            <person name="Wenning M."/>
            <person name="Breitenwieser F."/>
            <person name="Doll E."/>
            <person name="Von Neubeck M."/>
            <person name="Busse H.-J."/>
            <person name="Scherer S."/>
        </authorList>
    </citation>
    <scope>NUCLEOTIDE SEQUENCE [LARGE SCALE GENOMIC DNA]</scope>
    <source>
        <strain evidence="1 2">KCTC 33808</strain>
    </source>
</reference>
<protein>
    <recommendedName>
        <fullName evidence="3">Pilus assembly protein TadE</fullName>
    </recommendedName>
</protein>
<name>A0A4Q9KGV2_9ACTN</name>
<dbReference type="InterPro" id="IPR021202">
    <property type="entry name" value="Rv3654c-like"/>
</dbReference>
<dbReference type="RefSeq" id="WP_131166694.1">
    <property type="nucleotide sequence ID" value="NZ_CANLBI010000018.1"/>
</dbReference>
<dbReference type="PROSITE" id="PS51257">
    <property type="entry name" value="PROKAR_LIPOPROTEIN"/>
    <property type="match status" value="1"/>
</dbReference>
<dbReference type="AlphaFoldDB" id="A0A4Q9KGV2"/>
<comment type="caution">
    <text evidence="1">The sequence shown here is derived from an EMBL/GenBank/DDBJ whole genome shotgun (WGS) entry which is preliminary data.</text>
</comment>
<keyword evidence="2" id="KW-1185">Reference proteome</keyword>
<evidence type="ECO:0000313" key="2">
    <source>
        <dbReference type="Proteomes" id="UP000292373"/>
    </source>
</evidence>
<sequence length="121" mass="12159">MRRGERGSALPLAAALTLGLACLAALLVLAGALRAEGERVRGAADLAALAGARAQGDGADACAAVGESADRNEVEVIGCRVAGDEVEFVVSVEVRAPFTMGPATDWFVARAHAGMVTGAPE</sequence>
<gene>
    <name evidence="1" type="ORF">ET989_01010</name>
</gene>
<evidence type="ECO:0008006" key="3">
    <source>
        <dbReference type="Google" id="ProtNLM"/>
    </source>
</evidence>
<evidence type="ECO:0000313" key="1">
    <source>
        <dbReference type="EMBL" id="TBT88564.1"/>
    </source>
</evidence>
<dbReference type="EMBL" id="SDMQ01000001">
    <property type="protein sequence ID" value="TBT88564.1"/>
    <property type="molecule type" value="Genomic_DNA"/>
</dbReference>
<dbReference type="Proteomes" id="UP000292373">
    <property type="component" value="Unassembled WGS sequence"/>
</dbReference>
<accession>A0A4Q9KGV2</accession>
<organism evidence="1 2">
    <name type="scientific">Propioniciclava sinopodophylli</name>
    <dbReference type="NCBI Taxonomy" id="1837344"/>
    <lineage>
        <taxon>Bacteria</taxon>
        <taxon>Bacillati</taxon>
        <taxon>Actinomycetota</taxon>
        <taxon>Actinomycetes</taxon>
        <taxon>Propionibacteriales</taxon>
        <taxon>Propionibacteriaceae</taxon>
        <taxon>Propioniciclava</taxon>
    </lineage>
</organism>
<proteinExistence type="predicted"/>